<organism evidence="2 3">
    <name type="scientific">Clathrus columnatus</name>
    <dbReference type="NCBI Taxonomy" id="1419009"/>
    <lineage>
        <taxon>Eukaryota</taxon>
        <taxon>Fungi</taxon>
        <taxon>Dikarya</taxon>
        <taxon>Basidiomycota</taxon>
        <taxon>Agaricomycotina</taxon>
        <taxon>Agaricomycetes</taxon>
        <taxon>Phallomycetidae</taxon>
        <taxon>Phallales</taxon>
        <taxon>Clathraceae</taxon>
        <taxon>Clathrus</taxon>
    </lineage>
</organism>
<feature type="region of interest" description="Disordered" evidence="1">
    <location>
        <begin position="222"/>
        <end position="294"/>
    </location>
</feature>
<gene>
    <name evidence="2" type="ORF">Clacol_007703</name>
</gene>
<dbReference type="AlphaFoldDB" id="A0AAV5AL74"/>
<evidence type="ECO:0000256" key="1">
    <source>
        <dbReference type="SAM" id="MobiDB-lite"/>
    </source>
</evidence>
<feature type="region of interest" description="Disordered" evidence="1">
    <location>
        <begin position="33"/>
        <end position="80"/>
    </location>
</feature>
<comment type="caution">
    <text evidence="2">The sequence shown here is derived from an EMBL/GenBank/DDBJ whole genome shotgun (WGS) entry which is preliminary data.</text>
</comment>
<feature type="compositionally biased region" description="Polar residues" evidence="1">
    <location>
        <begin position="281"/>
        <end position="290"/>
    </location>
</feature>
<dbReference type="Proteomes" id="UP001050691">
    <property type="component" value="Unassembled WGS sequence"/>
</dbReference>
<feature type="compositionally biased region" description="Polar residues" evidence="1">
    <location>
        <begin position="310"/>
        <end position="328"/>
    </location>
</feature>
<reference evidence="2" key="1">
    <citation type="submission" date="2021-10" db="EMBL/GenBank/DDBJ databases">
        <title>De novo Genome Assembly of Clathrus columnatus (Basidiomycota, Fungi) Using Illumina and Nanopore Sequence Data.</title>
        <authorList>
            <person name="Ogiso-Tanaka E."/>
            <person name="Itagaki H."/>
            <person name="Hosoya T."/>
            <person name="Hosaka K."/>
        </authorList>
    </citation>
    <scope>NUCLEOTIDE SEQUENCE</scope>
    <source>
        <strain evidence="2">MO-923</strain>
    </source>
</reference>
<feature type="region of interest" description="Disordered" evidence="1">
    <location>
        <begin position="309"/>
        <end position="335"/>
    </location>
</feature>
<feature type="compositionally biased region" description="Polar residues" evidence="1">
    <location>
        <begin position="167"/>
        <end position="194"/>
    </location>
</feature>
<name>A0AAV5AL74_9AGAM</name>
<feature type="compositionally biased region" description="Polar residues" evidence="1">
    <location>
        <begin position="52"/>
        <end position="64"/>
    </location>
</feature>
<sequence>MGCQVSSLKSGKKKQVGEHLIPTANIPSLTQLTQTSASPQHKVAQTVPPETPQVSQSLPTTTSNHRNDLLPSPSAGRVGFNNHFRQVRNLDLEIQQNTISQAFVYGSPPRQSHTSIPYYTPSPPIDIPHRHSPRSNIVPFQNPPYPIDIPNRYSPHYPTIPTGFHYSKSNRTPPSHSPSQGSLYSTQRQQNDYHTGSHLPRFIANYSDHSAPFLPQEEHVSQLHLDHEPTSGPPFNPTSEYPMSSLPFPPIYDQTDSPRSFHLHNNRNSVLGLDLDPEQARSATSSSGSLPNYLGDRITSSALARHNENYNRGMNSTSHVEGNRSTSKPPSPAFSVRHEQDGKLFIVILNRDSLHLHLVLFQIADLIPEM</sequence>
<evidence type="ECO:0000313" key="3">
    <source>
        <dbReference type="Proteomes" id="UP001050691"/>
    </source>
</evidence>
<accession>A0AAV5AL74</accession>
<dbReference type="EMBL" id="BPWL01000008">
    <property type="protein sequence ID" value="GJJ13449.1"/>
    <property type="molecule type" value="Genomic_DNA"/>
</dbReference>
<protein>
    <submittedName>
        <fullName evidence="2">Uncharacterized protein</fullName>
    </submittedName>
</protein>
<evidence type="ECO:0000313" key="2">
    <source>
        <dbReference type="EMBL" id="GJJ13449.1"/>
    </source>
</evidence>
<proteinExistence type="predicted"/>
<keyword evidence="3" id="KW-1185">Reference proteome</keyword>
<feature type="region of interest" description="Disordered" evidence="1">
    <location>
        <begin position="152"/>
        <end position="194"/>
    </location>
</feature>